<evidence type="ECO:0000313" key="2">
    <source>
        <dbReference type="Proteomes" id="UP000027601"/>
    </source>
</evidence>
<accession>A0A069D6Z0</accession>
<dbReference type="STRING" id="1121097.GCA_000428125_02110"/>
<dbReference type="OrthoDB" id="9814627at2"/>
<name>A0A069D6Z0_9BACE</name>
<dbReference type="AlphaFoldDB" id="A0A069D6Z0"/>
<dbReference type="RefSeq" id="WP_024997650.1">
    <property type="nucleotide sequence ID" value="NZ_BAJS01000039.1"/>
</dbReference>
<sequence length="1194" mass="135645">MNKIGIVLLILLNVQMLFSQNNNYSSLVIPPSPTSAVYRQYGNHQPSLSSGSINVPIPLYELKINDFILPITLNYNTSGINVADRPFPCGYGWVLSPGLRITRTILGRPDDHFVMGSLDPRPSGIDEFELLKRGILDRDQCYEHHISLDELFDTQKDIFSLHLPSGNYTFLINKINDSFEVLSVGNLLKIDTYKNQLGYINGFKVTDENGIVYKFGLSENELTTNEYVEYVGKYSYITAWMLREIVLPNDSSINFAWRSFLPNENYSMNNVSMFINVQDFKTITCNGEELINVSDEGGVLDYHVYKKLSMLEKITFSSGDITISYKEEANPFVSKLTVRDLNGCICKNIDFIYGEGNSLDQSLLRNIKMNGEVYQFGYNKNRYYKSTTSLDYWGFYNGKSNYSLIPRIALALFSFSGLNWISPPNESRNIGDSDRGVDSESMKAFMLERIDYPTGGYTEFEYEPHAFTDQYPISNMAFAVSPEPLKMGGGLRVSEIRTKSDVKSLINVKEYKYGLNENGLANVLMTPTIDTFIDESCIIEDNKCAGTRTSRRMTINPLSNYSSYLINNPIWYSNVAEYVNGNKTEYVFDNDIDIKSSYDLYRLIKRPFIHAYKNLFINGPRLIEQNEYVLNGTQYAKVSQTIWSYKKKSSGLVLNWIIERQSINSVSQSGVNGPDFLTSDSRNFFSPYQNGKIGYTLIPYNINMDYYELENKEVRRVANIGDIIYNEHYDYKRATQIWKKTITNSHSSECHVTEYKYPYDFVDDIYATMTGKNIISPIIEEINYSNGFEVKRIRKDYADDIRTSGIIRPISIKSSFTGPTGFHTDVSFDKYNSYGNLLQETLSNGLVKSYLWSYAHQYPVAEIINADYNTVNNTLTLLGCNAQTLSSDSSPNINVFNQIKQLTNSLPQAFVSVYRYKPLIGLLNIFQSSGLDNTYNYDDFGRLQSVACNDKKVASYTYNYKETGDPMGISVPIDASYYMSSLLFNHTFSADVTNNKGSLMYDWYVRNSSGSILASAVNVTSNKFTVTLRENGVMTLTCIVRDSSTGKTVSLVQNFTLKTMTEFINVQKTDDPNSSYRRAKADVYCAEACTVRFEINYSRADANIYVKLGSSDVMLMSEAGGTITQDISFSPGWSYVDISIEGYDPSAMVDLRILSVSNGNLCGPSNILYLWLSRDKYYNLFVINYTILVFIVFL</sequence>
<keyword evidence="2" id="KW-1185">Reference proteome</keyword>
<organism evidence="1 2">
    <name type="scientific">Bacteroides graminisolvens DSM 19988 = JCM 15093</name>
    <dbReference type="NCBI Taxonomy" id="1121097"/>
    <lineage>
        <taxon>Bacteria</taxon>
        <taxon>Pseudomonadati</taxon>
        <taxon>Bacteroidota</taxon>
        <taxon>Bacteroidia</taxon>
        <taxon>Bacteroidales</taxon>
        <taxon>Bacteroidaceae</taxon>
        <taxon>Bacteroides</taxon>
    </lineage>
</organism>
<reference evidence="1 2" key="1">
    <citation type="journal article" date="2015" name="Microbes Environ.">
        <title>Distribution and evolution of nitrogen fixation genes in the phylum bacteroidetes.</title>
        <authorList>
            <person name="Inoue J."/>
            <person name="Oshima K."/>
            <person name="Suda W."/>
            <person name="Sakamoto M."/>
            <person name="Iino T."/>
            <person name="Noda S."/>
            <person name="Hongoh Y."/>
            <person name="Hattori M."/>
            <person name="Ohkuma M."/>
        </authorList>
    </citation>
    <scope>NUCLEOTIDE SEQUENCE [LARGE SCALE GENOMIC DNA]</scope>
    <source>
        <strain evidence="1 2">JCM 15093</strain>
    </source>
</reference>
<gene>
    <name evidence="1" type="ORF">JCM15093_3434</name>
</gene>
<dbReference type="EMBL" id="BAJS01000039">
    <property type="protein sequence ID" value="GAK38125.1"/>
    <property type="molecule type" value="Genomic_DNA"/>
</dbReference>
<protein>
    <submittedName>
        <fullName evidence="1">Uncharacterized protein</fullName>
    </submittedName>
</protein>
<evidence type="ECO:0000313" key="1">
    <source>
        <dbReference type="EMBL" id="GAK38125.1"/>
    </source>
</evidence>
<dbReference type="eggNOG" id="COG3209">
    <property type="taxonomic scope" value="Bacteria"/>
</dbReference>
<comment type="caution">
    <text evidence="1">The sequence shown here is derived from an EMBL/GenBank/DDBJ whole genome shotgun (WGS) entry which is preliminary data.</text>
</comment>
<proteinExistence type="predicted"/>
<dbReference type="Proteomes" id="UP000027601">
    <property type="component" value="Unassembled WGS sequence"/>
</dbReference>